<evidence type="ECO:0000313" key="6">
    <source>
        <dbReference type="Proteomes" id="UP000799440"/>
    </source>
</evidence>
<name>A0A6A6V936_9PLEO</name>
<dbReference type="Gene3D" id="3.40.50.1820">
    <property type="entry name" value="alpha/beta hydrolase"/>
    <property type="match status" value="1"/>
</dbReference>
<keyword evidence="6" id="KW-1185">Reference proteome</keyword>
<evidence type="ECO:0000256" key="4">
    <source>
        <dbReference type="SAM" id="SignalP"/>
    </source>
</evidence>
<dbReference type="Proteomes" id="UP000799440">
    <property type="component" value="Unassembled WGS sequence"/>
</dbReference>
<dbReference type="Pfam" id="PF01083">
    <property type="entry name" value="Cutinase"/>
    <property type="match status" value="1"/>
</dbReference>
<accession>A0A6A6V936</accession>
<proteinExistence type="predicted"/>
<dbReference type="GO" id="GO:0052689">
    <property type="term" value="F:carboxylic ester hydrolase activity"/>
    <property type="evidence" value="ECO:0007669"/>
    <property type="project" value="UniProtKB-ARBA"/>
</dbReference>
<sequence>MKSIIAAALLTAAVLAQDDNNPTCSPGPCVSPEVTALESSECQQYHVFIARGSDSGYPGHLGPLVKEICDGLEDCGYENIVYPANSSYAGPGMWCKSAYIGATAGQEQLKSYAEKCPDSKLILTGFSQGGSVALDILGGGGGPGFHCEDQQDSPPLDRNEVPGSHIVAALVFGAVVRAADQEYTVELERTLSAGQSAREFNGTQTRRPESVEAVNAYADILREYCNAKDPVCAKGGADASVDEHLNYFDLYNGDAAKWTIAKATGQDFEEEESSGGQLRGNDNIKESSKTASGTASATSMEQNATESATSGAVTFASFSWLLAALPALACVAL</sequence>
<keyword evidence="2" id="KW-1015">Disulfide bond</keyword>
<reference evidence="5" key="1">
    <citation type="journal article" date="2020" name="Stud. Mycol.">
        <title>101 Dothideomycetes genomes: a test case for predicting lifestyles and emergence of pathogens.</title>
        <authorList>
            <person name="Haridas S."/>
            <person name="Albert R."/>
            <person name="Binder M."/>
            <person name="Bloem J."/>
            <person name="Labutti K."/>
            <person name="Salamov A."/>
            <person name="Andreopoulos B."/>
            <person name="Baker S."/>
            <person name="Barry K."/>
            <person name="Bills G."/>
            <person name="Bluhm B."/>
            <person name="Cannon C."/>
            <person name="Castanera R."/>
            <person name="Culley D."/>
            <person name="Daum C."/>
            <person name="Ezra D."/>
            <person name="Gonzalez J."/>
            <person name="Henrissat B."/>
            <person name="Kuo A."/>
            <person name="Liang C."/>
            <person name="Lipzen A."/>
            <person name="Lutzoni F."/>
            <person name="Magnuson J."/>
            <person name="Mondo S."/>
            <person name="Nolan M."/>
            <person name="Ohm R."/>
            <person name="Pangilinan J."/>
            <person name="Park H.-J."/>
            <person name="Ramirez L."/>
            <person name="Alfaro M."/>
            <person name="Sun H."/>
            <person name="Tritt A."/>
            <person name="Yoshinaga Y."/>
            <person name="Zwiers L.-H."/>
            <person name="Turgeon B."/>
            <person name="Goodwin S."/>
            <person name="Spatafora J."/>
            <person name="Crous P."/>
            <person name="Grigoriev I."/>
        </authorList>
    </citation>
    <scope>NUCLEOTIDE SEQUENCE</scope>
    <source>
        <strain evidence="5">CBS 119925</strain>
    </source>
</reference>
<feature type="chain" id="PRO_5025430644" evidence="4">
    <location>
        <begin position="17"/>
        <end position="333"/>
    </location>
</feature>
<dbReference type="EMBL" id="MU006574">
    <property type="protein sequence ID" value="KAF2747142.1"/>
    <property type="molecule type" value="Genomic_DNA"/>
</dbReference>
<evidence type="ECO:0000256" key="3">
    <source>
        <dbReference type="SAM" id="MobiDB-lite"/>
    </source>
</evidence>
<dbReference type="SMART" id="SM01110">
    <property type="entry name" value="Cutinase"/>
    <property type="match status" value="1"/>
</dbReference>
<dbReference type="SUPFAM" id="SSF53474">
    <property type="entry name" value="alpha/beta-Hydrolases"/>
    <property type="match status" value="1"/>
</dbReference>
<feature type="signal peptide" evidence="4">
    <location>
        <begin position="1"/>
        <end position="16"/>
    </location>
</feature>
<evidence type="ECO:0000256" key="2">
    <source>
        <dbReference type="ARBA" id="ARBA00023157"/>
    </source>
</evidence>
<dbReference type="OrthoDB" id="2586582at2759"/>
<gene>
    <name evidence="5" type="ORF">M011DRAFT_424149</name>
</gene>
<organism evidence="5 6">
    <name type="scientific">Sporormia fimetaria CBS 119925</name>
    <dbReference type="NCBI Taxonomy" id="1340428"/>
    <lineage>
        <taxon>Eukaryota</taxon>
        <taxon>Fungi</taxon>
        <taxon>Dikarya</taxon>
        <taxon>Ascomycota</taxon>
        <taxon>Pezizomycotina</taxon>
        <taxon>Dothideomycetes</taxon>
        <taxon>Pleosporomycetidae</taxon>
        <taxon>Pleosporales</taxon>
        <taxon>Sporormiaceae</taxon>
        <taxon>Sporormia</taxon>
    </lineage>
</organism>
<evidence type="ECO:0000256" key="1">
    <source>
        <dbReference type="ARBA" id="ARBA00022801"/>
    </source>
</evidence>
<feature type="region of interest" description="Disordered" evidence="3">
    <location>
        <begin position="268"/>
        <end position="303"/>
    </location>
</feature>
<dbReference type="PANTHER" id="PTHR33630">
    <property type="entry name" value="CUTINASE RV1984C-RELATED-RELATED"/>
    <property type="match status" value="1"/>
</dbReference>
<keyword evidence="4" id="KW-0732">Signal</keyword>
<keyword evidence="1" id="KW-0378">Hydrolase</keyword>
<dbReference type="PANTHER" id="PTHR33630:SF13">
    <property type="entry name" value="ACETYLXYLAN ESTERASE"/>
    <property type="match status" value="1"/>
</dbReference>
<dbReference type="InterPro" id="IPR000675">
    <property type="entry name" value="Cutinase/axe"/>
</dbReference>
<dbReference type="InterPro" id="IPR029058">
    <property type="entry name" value="AB_hydrolase_fold"/>
</dbReference>
<dbReference type="AlphaFoldDB" id="A0A6A6V936"/>
<evidence type="ECO:0000313" key="5">
    <source>
        <dbReference type="EMBL" id="KAF2747142.1"/>
    </source>
</evidence>
<feature type="compositionally biased region" description="Low complexity" evidence="3">
    <location>
        <begin position="289"/>
        <end position="299"/>
    </location>
</feature>
<protein>
    <submittedName>
        <fullName evidence="5">Carbohydrate esterase family 5 protein</fullName>
    </submittedName>
</protein>